<proteinExistence type="predicted"/>
<evidence type="ECO:0000313" key="2">
    <source>
        <dbReference type="Proteomes" id="UP001357485"/>
    </source>
</evidence>
<feature type="non-terminal residue" evidence="1">
    <location>
        <position position="75"/>
    </location>
</feature>
<organism evidence="1 2">
    <name type="scientific">Cryomyces antarcticus</name>
    <dbReference type="NCBI Taxonomy" id="329879"/>
    <lineage>
        <taxon>Eukaryota</taxon>
        <taxon>Fungi</taxon>
        <taxon>Dikarya</taxon>
        <taxon>Ascomycota</taxon>
        <taxon>Pezizomycotina</taxon>
        <taxon>Dothideomycetes</taxon>
        <taxon>Dothideomycetes incertae sedis</taxon>
        <taxon>Cryomyces</taxon>
    </lineage>
</organism>
<keyword evidence="2" id="KW-1185">Reference proteome</keyword>
<sequence>MDFSDILYEDPYTYVRFARTGSEPTRVVSIVLEHGIGKSCVLGGIDCQDAGAAVEDERAQLAQQNLWSRSELCGA</sequence>
<dbReference type="EMBL" id="JAVRRA010018835">
    <property type="protein sequence ID" value="KAK5187865.1"/>
    <property type="molecule type" value="Genomic_DNA"/>
</dbReference>
<reference evidence="1 2" key="1">
    <citation type="submission" date="2023-08" db="EMBL/GenBank/DDBJ databases">
        <title>Black Yeasts Isolated from many extreme environments.</title>
        <authorList>
            <person name="Coleine C."/>
            <person name="Stajich J.E."/>
            <person name="Selbmann L."/>
        </authorList>
    </citation>
    <scope>NUCLEOTIDE SEQUENCE [LARGE SCALE GENOMIC DNA]</scope>
    <source>
        <strain evidence="1 2">CCFEE 536</strain>
    </source>
</reference>
<evidence type="ECO:0000313" key="1">
    <source>
        <dbReference type="EMBL" id="KAK5187865.1"/>
    </source>
</evidence>
<name>A0ABR0LKV1_9PEZI</name>
<protein>
    <submittedName>
        <fullName evidence="1">Uncharacterized protein</fullName>
    </submittedName>
</protein>
<accession>A0ABR0LKV1</accession>
<gene>
    <name evidence="1" type="ORF">LTR16_009350</name>
</gene>
<comment type="caution">
    <text evidence="1">The sequence shown here is derived from an EMBL/GenBank/DDBJ whole genome shotgun (WGS) entry which is preliminary data.</text>
</comment>
<dbReference type="Proteomes" id="UP001357485">
    <property type="component" value="Unassembled WGS sequence"/>
</dbReference>